<dbReference type="InterPro" id="IPR000719">
    <property type="entry name" value="Prot_kinase_dom"/>
</dbReference>
<sequence length="368" mass="40959">MGNHIFFEDLMYHDSVEQQGPKSVAAHGNENGGSSVSTETISNGGFVAMAALQSVVRMNCFSSPASAEDKEDQTLADSGDVNNQRKEEETESLLGNNSKGKMKEPSPRVPRNHPNNLQGEQVAAGWPSWLSSVASEAISGWIPLDINNFQKLNEGETWSGVYQARDGMTGKTVTIREVHKSAVKAITTEILINRRLNHPNVINLVGVAIPSNGFELHLVFEYVKYSLADLIEVNPRIKFTEPQVQCYVHQLLAGLDHCHRNDVLHRNINMSNLLIDDEETLKIAGFESASLLGTEQQKQPVTNCIFSRYQAPELLLGVTDYYNLGVDLWSWVPYYKRGQKNLLLKNTGETLNYHMQTYSNLSLHADSA</sequence>
<evidence type="ECO:0000256" key="2">
    <source>
        <dbReference type="ARBA" id="ARBA00022840"/>
    </source>
</evidence>
<feature type="region of interest" description="Disordered" evidence="3">
    <location>
        <begin position="63"/>
        <end position="119"/>
    </location>
</feature>
<dbReference type="GO" id="GO:0000307">
    <property type="term" value="C:cyclin-dependent protein kinase holoenzyme complex"/>
    <property type="evidence" value="ECO:0007669"/>
    <property type="project" value="TreeGrafter"/>
</dbReference>
<dbReference type="GO" id="GO:0005634">
    <property type="term" value="C:nucleus"/>
    <property type="evidence" value="ECO:0007669"/>
    <property type="project" value="TreeGrafter"/>
</dbReference>
<dbReference type="Proteomes" id="UP001202328">
    <property type="component" value="Unassembled WGS sequence"/>
</dbReference>
<keyword evidence="6" id="KW-1185">Reference proteome</keyword>
<evidence type="ECO:0000256" key="3">
    <source>
        <dbReference type="SAM" id="MobiDB-lite"/>
    </source>
</evidence>
<dbReference type="Gene3D" id="1.10.510.10">
    <property type="entry name" value="Transferase(Phosphotransferase) domain 1"/>
    <property type="match status" value="1"/>
</dbReference>
<protein>
    <recommendedName>
        <fullName evidence="4">Protein kinase domain-containing protein</fullName>
    </recommendedName>
</protein>
<name>A0AAD4TAV9_9MAGN</name>
<proteinExistence type="predicted"/>
<organism evidence="5 6">
    <name type="scientific">Papaver atlanticum</name>
    <dbReference type="NCBI Taxonomy" id="357466"/>
    <lineage>
        <taxon>Eukaryota</taxon>
        <taxon>Viridiplantae</taxon>
        <taxon>Streptophyta</taxon>
        <taxon>Embryophyta</taxon>
        <taxon>Tracheophyta</taxon>
        <taxon>Spermatophyta</taxon>
        <taxon>Magnoliopsida</taxon>
        <taxon>Ranunculales</taxon>
        <taxon>Papaveraceae</taxon>
        <taxon>Papaveroideae</taxon>
        <taxon>Papaver</taxon>
    </lineage>
</organism>
<reference evidence="5" key="1">
    <citation type="submission" date="2022-04" db="EMBL/GenBank/DDBJ databases">
        <title>A functionally conserved STORR gene fusion in Papaver species that diverged 16.8 million years ago.</title>
        <authorList>
            <person name="Catania T."/>
        </authorList>
    </citation>
    <scope>NUCLEOTIDE SEQUENCE</scope>
    <source>
        <strain evidence="5">S-188037</strain>
    </source>
</reference>
<comment type="caution">
    <text evidence="5">The sequence shown here is derived from an EMBL/GenBank/DDBJ whole genome shotgun (WGS) entry which is preliminary data.</text>
</comment>
<dbReference type="GO" id="GO:0005524">
    <property type="term" value="F:ATP binding"/>
    <property type="evidence" value="ECO:0007669"/>
    <property type="project" value="UniProtKB-KW"/>
</dbReference>
<dbReference type="AlphaFoldDB" id="A0AAD4TAV9"/>
<feature type="domain" description="Protein kinase" evidence="4">
    <location>
        <begin position="146"/>
        <end position="368"/>
    </location>
</feature>
<evidence type="ECO:0000259" key="4">
    <source>
        <dbReference type="PROSITE" id="PS50011"/>
    </source>
</evidence>
<dbReference type="GO" id="GO:0032968">
    <property type="term" value="P:positive regulation of transcription elongation by RNA polymerase II"/>
    <property type="evidence" value="ECO:0007669"/>
    <property type="project" value="TreeGrafter"/>
</dbReference>
<dbReference type="EMBL" id="JAJJMB010004055">
    <property type="protein sequence ID" value="KAI3944414.1"/>
    <property type="molecule type" value="Genomic_DNA"/>
</dbReference>
<evidence type="ECO:0000313" key="5">
    <source>
        <dbReference type="EMBL" id="KAI3944414.1"/>
    </source>
</evidence>
<dbReference type="Gene3D" id="3.30.200.20">
    <property type="entry name" value="Phosphorylase Kinase, domain 1"/>
    <property type="match status" value="1"/>
</dbReference>
<keyword evidence="2" id="KW-0067">ATP-binding</keyword>
<evidence type="ECO:0000313" key="6">
    <source>
        <dbReference type="Proteomes" id="UP001202328"/>
    </source>
</evidence>
<dbReference type="PANTHER" id="PTHR24056:SF176">
    <property type="entry name" value="OS01G0367700 PROTEIN"/>
    <property type="match status" value="1"/>
</dbReference>
<dbReference type="GO" id="GO:0008353">
    <property type="term" value="F:RNA polymerase II CTD heptapeptide repeat kinase activity"/>
    <property type="evidence" value="ECO:0007669"/>
    <property type="project" value="TreeGrafter"/>
</dbReference>
<feature type="region of interest" description="Disordered" evidence="3">
    <location>
        <begin position="19"/>
        <end position="38"/>
    </location>
</feature>
<dbReference type="PROSITE" id="PS50011">
    <property type="entry name" value="PROTEIN_KINASE_DOM"/>
    <property type="match status" value="1"/>
</dbReference>
<dbReference type="PANTHER" id="PTHR24056">
    <property type="entry name" value="CELL DIVISION PROTEIN KINASE"/>
    <property type="match status" value="1"/>
</dbReference>
<dbReference type="SUPFAM" id="SSF56112">
    <property type="entry name" value="Protein kinase-like (PK-like)"/>
    <property type="match status" value="1"/>
</dbReference>
<evidence type="ECO:0000256" key="1">
    <source>
        <dbReference type="ARBA" id="ARBA00022741"/>
    </source>
</evidence>
<keyword evidence="1" id="KW-0547">Nucleotide-binding</keyword>
<dbReference type="InterPro" id="IPR011009">
    <property type="entry name" value="Kinase-like_dom_sf"/>
</dbReference>
<gene>
    <name evidence="5" type="ORF">MKW98_006575</name>
</gene>
<dbReference type="InterPro" id="IPR050108">
    <property type="entry name" value="CDK"/>
</dbReference>
<accession>A0AAD4TAV9</accession>
<dbReference type="Pfam" id="PF00069">
    <property type="entry name" value="Pkinase"/>
    <property type="match status" value="1"/>
</dbReference>